<reference evidence="1 2" key="1">
    <citation type="journal article" date="2014" name="Science">
        <title>Plant genetics. Early allopolyploid evolution in the post-Neolithic Brassica napus oilseed genome.</title>
        <authorList>
            <person name="Chalhoub B."/>
            <person name="Denoeud F."/>
            <person name="Liu S."/>
            <person name="Parkin I.A."/>
            <person name="Tang H."/>
            <person name="Wang X."/>
            <person name="Chiquet J."/>
            <person name="Belcram H."/>
            <person name="Tong C."/>
            <person name="Samans B."/>
            <person name="Correa M."/>
            <person name="Da Silva C."/>
            <person name="Just J."/>
            <person name="Falentin C."/>
            <person name="Koh C.S."/>
            <person name="Le Clainche I."/>
            <person name="Bernard M."/>
            <person name="Bento P."/>
            <person name="Noel B."/>
            <person name="Labadie K."/>
            <person name="Alberti A."/>
            <person name="Charles M."/>
            <person name="Arnaud D."/>
            <person name="Guo H."/>
            <person name="Daviaud C."/>
            <person name="Alamery S."/>
            <person name="Jabbari K."/>
            <person name="Zhao M."/>
            <person name="Edger P.P."/>
            <person name="Chelaifa H."/>
            <person name="Tack D."/>
            <person name="Lassalle G."/>
            <person name="Mestiri I."/>
            <person name="Schnel N."/>
            <person name="Le Paslier M.C."/>
            <person name="Fan G."/>
            <person name="Renault V."/>
            <person name="Bayer P.E."/>
            <person name="Golicz A.A."/>
            <person name="Manoli S."/>
            <person name="Lee T.H."/>
            <person name="Thi V.H."/>
            <person name="Chalabi S."/>
            <person name="Hu Q."/>
            <person name="Fan C."/>
            <person name="Tollenaere R."/>
            <person name="Lu Y."/>
            <person name="Battail C."/>
            <person name="Shen J."/>
            <person name="Sidebottom C.H."/>
            <person name="Wang X."/>
            <person name="Canaguier A."/>
            <person name="Chauveau A."/>
            <person name="Berard A."/>
            <person name="Deniot G."/>
            <person name="Guan M."/>
            <person name="Liu Z."/>
            <person name="Sun F."/>
            <person name="Lim Y.P."/>
            <person name="Lyons E."/>
            <person name="Town C.D."/>
            <person name="Bancroft I."/>
            <person name="Wang X."/>
            <person name="Meng J."/>
            <person name="Ma J."/>
            <person name="Pires J.C."/>
            <person name="King G.J."/>
            <person name="Brunel D."/>
            <person name="Delourme R."/>
            <person name="Renard M."/>
            <person name="Aury J.M."/>
            <person name="Adams K.L."/>
            <person name="Batley J."/>
            <person name="Snowdon R.J."/>
            <person name="Tost J."/>
            <person name="Edwards D."/>
            <person name="Zhou Y."/>
            <person name="Hua W."/>
            <person name="Sharpe A.G."/>
            <person name="Paterson A.H."/>
            <person name="Guan C."/>
            <person name="Wincker P."/>
        </authorList>
    </citation>
    <scope>NUCLEOTIDE SEQUENCE [LARGE SCALE GENOMIC DNA]</scope>
    <source>
        <strain evidence="2">cv. Darmor-bzh</strain>
    </source>
</reference>
<dbReference type="Gramene" id="CDY46996">
    <property type="protein sequence ID" value="CDY46996"/>
    <property type="gene ID" value="GSBRNA2T00086495001"/>
</dbReference>
<sequence>MENELNLSPTSVTLALLCLIDLPSHSRRAISPFKKNCTRAYGSSIRINQSFRIVIKQAIEVCVRKEKEVSWYGVKVRNQNRGVGRTFYGYNSCSVPRSTSTGLASGGIRFEGHGLPLRQEMMHAELGCLEIAYFFSDTWHKELECHLIPQCIEAKDDSTEKLIRDYEQRPAVVMATSGLRDQGGVARLSQGRKKWNQREDFIARINHMEACRTSSYGKQIEAVMQEDKDSLEGKRLQKLALGCQAQPFDLVSLSSQFVLPVLQDWLCRRAAVFLFLVFRIKAVAVIESAYKPALTSKPAHNRIYY</sequence>
<keyword evidence="2" id="KW-1185">Reference proteome</keyword>
<evidence type="ECO:0000313" key="2">
    <source>
        <dbReference type="Proteomes" id="UP000028999"/>
    </source>
</evidence>
<dbReference type="Proteomes" id="UP000028999">
    <property type="component" value="Unassembled WGS sequence"/>
</dbReference>
<gene>
    <name evidence="1" type="primary">BnaC09g14080D</name>
    <name evidence="1" type="ORF">GSBRNA2T00086495001</name>
</gene>
<name>A0A078IAX5_BRANA</name>
<accession>A0A078IAX5</accession>
<dbReference type="AlphaFoldDB" id="A0A078IAX5"/>
<proteinExistence type="predicted"/>
<organism evidence="1 2">
    <name type="scientific">Brassica napus</name>
    <name type="common">Rape</name>
    <dbReference type="NCBI Taxonomy" id="3708"/>
    <lineage>
        <taxon>Eukaryota</taxon>
        <taxon>Viridiplantae</taxon>
        <taxon>Streptophyta</taxon>
        <taxon>Embryophyta</taxon>
        <taxon>Tracheophyta</taxon>
        <taxon>Spermatophyta</taxon>
        <taxon>Magnoliopsida</taxon>
        <taxon>eudicotyledons</taxon>
        <taxon>Gunneridae</taxon>
        <taxon>Pentapetalae</taxon>
        <taxon>rosids</taxon>
        <taxon>malvids</taxon>
        <taxon>Brassicales</taxon>
        <taxon>Brassicaceae</taxon>
        <taxon>Brassiceae</taxon>
        <taxon>Brassica</taxon>
    </lineage>
</organism>
<dbReference type="OMA" id="CLEIAYF"/>
<dbReference type="PaxDb" id="3708-A0A078IAX5"/>
<dbReference type="EMBL" id="LK032693">
    <property type="protein sequence ID" value="CDY46996.1"/>
    <property type="molecule type" value="Genomic_DNA"/>
</dbReference>
<protein>
    <submittedName>
        <fullName evidence="1">BnaC09g14080D protein</fullName>
    </submittedName>
</protein>
<evidence type="ECO:0000313" key="1">
    <source>
        <dbReference type="EMBL" id="CDY46996.1"/>
    </source>
</evidence>